<dbReference type="OMA" id="ASTIECC"/>
<evidence type="ECO:0000256" key="20">
    <source>
        <dbReference type="SAM" id="Phobius"/>
    </source>
</evidence>
<sequence>MAPMNDPAETERQRHLAPLVAVIGAGSSGLPTIKSCLEEGLRVVCLERTGGVGGLWRYTDTPVEGCGSVARNTMLNSSKEFSAYSDFPPHADCPSFMLHSGILEYLTRYAKHFDLSKHIRFNHLVEAVRRITPDDISCNGGGGGLRWVVSGRDTATGQDFVVHADAVVVCSGHHAVPRWPEFPGLRDTFRGRVLHAREYRRAAPFEGRRVLVVGMGNSGGDIAVELSYVCSQVYLSTRRGTWVAPRLAPGGLPLDVTMCTRALNTARSLLPFGIGDRAFERLLNGHFDHKMYGLRPAHRAVDQQLFVNDVLPARILTGTICGDVSKLGPDFVEFQDGSRATVDDVVVATGYLKHFPFLPPEVAPSVRDGHVELYKFIFPVEDPSVAFVGLVDSIGGFWPVAEMQARCVARVLSGRLALPGAQKQRMEAARRASALPVMSDRYATTVRWVPYMDELAKMLGVKPNLKRMAITDPLLFRRCVFGPCLPYQFRLEGPHAWEGAREAIIGFPDRITSVLTPRTSTRDSGLRRVSASAIDILTTCTVMIVLAYVLSLAL</sequence>
<comment type="catalytic activity">
    <reaction evidence="15">
        <text>hypotaurine + NADPH + O2 + H(+) = taurine + NADP(+) + H2O</text>
        <dbReference type="Rhea" id="RHEA:69819"/>
        <dbReference type="ChEBI" id="CHEBI:15377"/>
        <dbReference type="ChEBI" id="CHEBI:15378"/>
        <dbReference type="ChEBI" id="CHEBI:15379"/>
        <dbReference type="ChEBI" id="CHEBI:57783"/>
        <dbReference type="ChEBI" id="CHEBI:57853"/>
        <dbReference type="ChEBI" id="CHEBI:58349"/>
        <dbReference type="ChEBI" id="CHEBI:507393"/>
        <dbReference type="EC" id="1.14.13.8"/>
    </reaction>
    <physiologicalReaction direction="left-to-right" evidence="15">
        <dbReference type="Rhea" id="RHEA:69820"/>
    </physiologicalReaction>
</comment>
<keyword evidence="12 18" id="KW-0472">Membrane</keyword>
<evidence type="ECO:0000256" key="11">
    <source>
        <dbReference type="ARBA" id="ARBA00023033"/>
    </source>
</evidence>
<dbReference type="FunFam" id="3.50.50.60:FF:000159">
    <property type="entry name" value="Dimethylaniline monooxygenase [N-oxide-forming]"/>
    <property type="match status" value="1"/>
</dbReference>
<dbReference type="InterPro" id="IPR020946">
    <property type="entry name" value="Flavin_mOase-like"/>
</dbReference>
<dbReference type="InterPro" id="IPR000960">
    <property type="entry name" value="Flavin_mOase"/>
</dbReference>
<dbReference type="InterPro" id="IPR050346">
    <property type="entry name" value="FMO-like"/>
</dbReference>
<evidence type="ECO:0000256" key="19">
    <source>
        <dbReference type="RuleBase" id="RU361177"/>
    </source>
</evidence>
<evidence type="ECO:0000256" key="18">
    <source>
        <dbReference type="PIRNR" id="PIRNR000332"/>
    </source>
</evidence>
<evidence type="ECO:0000256" key="15">
    <source>
        <dbReference type="ARBA" id="ARBA00048041"/>
    </source>
</evidence>
<dbReference type="Proteomes" id="UP000821853">
    <property type="component" value="Chromosome 4"/>
</dbReference>
<dbReference type="GO" id="GO:0050661">
    <property type="term" value="F:NADP binding"/>
    <property type="evidence" value="ECO:0007669"/>
    <property type="project" value="InterPro"/>
</dbReference>
<comment type="catalytic activity">
    <reaction evidence="14">
        <text>hypotaurine + NADH + O2 + H(+) = taurine + NAD(+) + H2O</text>
        <dbReference type="Rhea" id="RHEA:74111"/>
        <dbReference type="ChEBI" id="CHEBI:15377"/>
        <dbReference type="ChEBI" id="CHEBI:15378"/>
        <dbReference type="ChEBI" id="CHEBI:15379"/>
        <dbReference type="ChEBI" id="CHEBI:57540"/>
        <dbReference type="ChEBI" id="CHEBI:57853"/>
        <dbReference type="ChEBI" id="CHEBI:57945"/>
        <dbReference type="ChEBI" id="CHEBI:507393"/>
        <dbReference type="EC" id="1.14.13.8"/>
    </reaction>
    <physiologicalReaction direction="left-to-right" evidence="14">
        <dbReference type="Rhea" id="RHEA:74112"/>
    </physiologicalReaction>
</comment>
<keyword evidence="9 20" id="KW-1133">Transmembrane helix</keyword>
<dbReference type="EC" id="1.-.-.-" evidence="19"/>
<dbReference type="AlphaFoldDB" id="A0A9J6GDK3"/>
<dbReference type="InterPro" id="IPR036188">
    <property type="entry name" value="FAD/NAD-bd_sf"/>
</dbReference>
<comment type="cofactor">
    <cofactor evidence="1 18 19">
        <name>FAD</name>
        <dbReference type="ChEBI" id="CHEBI:57692"/>
    </cofactor>
</comment>
<gene>
    <name evidence="21" type="ORF">HPB48_011318</name>
</gene>
<keyword evidence="10 18" id="KW-0560">Oxidoreductase</keyword>
<evidence type="ECO:0000256" key="3">
    <source>
        <dbReference type="ARBA" id="ARBA00009183"/>
    </source>
</evidence>
<comment type="similarity">
    <text evidence="3 18 19">Belongs to the FMO family.</text>
</comment>
<keyword evidence="7 18" id="KW-0274">FAD</keyword>
<dbReference type="PIRSF" id="PIRSF000332">
    <property type="entry name" value="FMO"/>
    <property type="match status" value="1"/>
</dbReference>
<evidence type="ECO:0000256" key="9">
    <source>
        <dbReference type="ARBA" id="ARBA00022989"/>
    </source>
</evidence>
<keyword evidence="22" id="KW-1185">Reference proteome</keyword>
<comment type="catalytic activity">
    <reaction evidence="17">
        <text>N,N-dimethylaniline + NADPH + O2 + H(+) = N,N-dimethylaniline N-oxide + NADP(+) + H2O</text>
        <dbReference type="Rhea" id="RHEA:24468"/>
        <dbReference type="ChEBI" id="CHEBI:15377"/>
        <dbReference type="ChEBI" id="CHEBI:15378"/>
        <dbReference type="ChEBI" id="CHEBI:15379"/>
        <dbReference type="ChEBI" id="CHEBI:16269"/>
        <dbReference type="ChEBI" id="CHEBI:17735"/>
        <dbReference type="ChEBI" id="CHEBI:57783"/>
        <dbReference type="ChEBI" id="CHEBI:58349"/>
        <dbReference type="EC" id="1.14.13.8"/>
    </reaction>
    <physiologicalReaction direction="left-to-right" evidence="17">
        <dbReference type="Rhea" id="RHEA:24469"/>
    </physiologicalReaction>
</comment>
<evidence type="ECO:0000313" key="21">
    <source>
        <dbReference type="EMBL" id="KAH9372468.1"/>
    </source>
</evidence>
<proteinExistence type="inferred from homology"/>
<evidence type="ECO:0000256" key="4">
    <source>
        <dbReference type="ARBA" id="ARBA00022630"/>
    </source>
</evidence>
<evidence type="ECO:0000256" key="7">
    <source>
        <dbReference type="ARBA" id="ARBA00022827"/>
    </source>
</evidence>
<evidence type="ECO:0000256" key="10">
    <source>
        <dbReference type="ARBA" id="ARBA00023002"/>
    </source>
</evidence>
<evidence type="ECO:0000256" key="17">
    <source>
        <dbReference type="ARBA" id="ARBA00049443"/>
    </source>
</evidence>
<evidence type="ECO:0000256" key="16">
    <source>
        <dbReference type="ARBA" id="ARBA00048088"/>
    </source>
</evidence>
<comment type="function">
    <text evidence="13">Broad spectrum monooxygenase that catalyzes the oxygenation of a wide variety of nitrogen- and sulfur-containing compounds including xenobiotics. Catalyzes the S-oxygenation of hypotaurine to produce taurine, an organic osmolyte involved in cell volume regulation as well as a variety of cytoprotective and developmental processes. In vitro, catalyzes the N-oxygenation of trimethylamine (TMA) to produce trimethylamine N-oxide (TMAO) and could therefore participate to the detoxification of this compound that is generated by the action of gut microbiota from dietary precursors such as choline, choline containing compounds, betaine or L-carnitine.</text>
</comment>
<dbReference type="Gene3D" id="3.50.50.60">
    <property type="entry name" value="FAD/NAD(P)-binding domain"/>
    <property type="match status" value="1"/>
</dbReference>
<comment type="caution">
    <text evidence="21">The sequence shown here is derived from an EMBL/GenBank/DDBJ whole genome shotgun (WGS) entry which is preliminary data.</text>
</comment>
<keyword evidence="5 20" id="KW-0812">Transmembrane</keyword>
<keyword evidence="6 18" id="KW-0256">Endoplasmic reticulum</keyword>
<accession>A0A9J6GDK3</accession>
<dbReference type="EMBL" id="JABSTR010000006">
    <property type="protein sequence ID" value="KAH9372468.1"/>
    <property type="molecule type" value="Genomic_DNA"/>
</dbReference>
<comment type="catalytic activity">
    <reaction evidence="16">
        <text>trimethylamine + NADPH + O2 = trimethylamine N-oxide + NADP(+) + H2O</text>
        <dbReference type="Rhea" id="RHEA:31979"/>
        <dbReference type="ChEBI" id="CHEBI:15377"/>
        <dbReference type="ChEBI" id="CHEBI:15379"/>
        <dbReference type="ChEBI" id="CHEBI:15724"/>
        <dbReference type="ChEBI" id="CHEBI:57783"/>
        <dbReference type="ChEBI" id="CHEBI:58349"/>
        <dbReference type="ChEBI" id="CHEBI:58389"/>
        <dbReference type="EC" id="1.14.13.148"/>
    </reaction>
    <physiologicalReaction direction="left-to-right" evidence="16">
        <dbReference type="Rhea" id="RHEA:31980"/>
    </physiologicalReaction>
</comment>
<protein>
    <recommendedName>
        <fullName evidence="19">Flavin-containing monooxygenase</fullName>
        <ecNumber evidence="19">1.-.-.-</ecNumber>
    </recommendedName>
</protein>
<feature type="transmembrane region" description="Helical" evidence="20">
    <location>
        <begin position="529"/>
        <end position="550"/>
    </location>
</feature>
<dbReference type="VEuPathDB" id="VectorBase:HLOH_045459"/>
<dbReference type="PRINTS" id="PR00370">
    <property type="entry name" value="FMOXYGENASE"/>
</dbReference>
<organism evidence="21 22">
    <name type="scientific">Haemaphysalis longicornis</name>
    <name type="common">Bush tick</name>
    <dbReference type="NCBI Taxonomy" id="44386"/>
    <lineage>
        <taxon>Eukaryota</taxon>
        <taxon>Metazoa</taxon>
        <taxon>Ecdysozoa</taxon>
        <taxon>Arthropoda</taxon>
        <taxon>Chelicerata</taxon>
        <taxon>Arachnida</taxon>
        <taxon>Acari</taxon>
        <taxon>Parasitiformes</taxon>
        <taxon>Ixodida</taxon>
        <taxon>Ixodoidea</taxon>
        <taxon>Ixodidae</taxon>
        <taxon>Haemaphysalinae</taxon>
        <taxon>Haemaphysalis</taxon>
    </lineage>
</organism>
<dbReference type="GO" id="GO:0050660">
    <property type="term" value="F:flavin adenine dinucleotide binding"/>
    <property type="evidence" value="ECO:0007669"/>
    <property type="project" value="InterPro"/>
</dbReference>
<dbReference type="GO" id="GO:0005789">
    <property type="term" value="C:endoplasmic reticulum membrane"/>
    <property type="evidence" value="ECO:0007669"/>
    <property type="project" value="UniProtKB-SubCell"/>
</dbReference>
<evidence type="ECO:0000313" key="22">
    <source>
        <dbReference type="Proteomes" id="UP000821853"/>
    </source>
</evidence>
<comment type="subcellular location">
    <subcellularLocation>
        <location evidence="2">Endoplasmic reticulum membrane</location>
        <topology evidence="2">Single-pass membrane protein</topology>
    </subcellularLocation>
</comment>
<evidence type="ECO:0000256" key="12">
    <source>
        <dbReference type="ARBA" id="ARBA00023136"/>
    </source>
</evidence>
<evidence type="ECO:0000256" key="1">
    <source>
        <dbReference type="ARBA" id="ARBA00001974"/>
    </source>
</evidence>
<dbReference type="Pfam" id="PF00743">
    <property type="entry name" value="FMO-like"/>
    <property type="match status" value="1"/>
</dbReference>
<reference evidence="21 22" key="1">
    <citation type="journal article" date="2020" name="Cell">
        <title>Large-Scale Comparative Analyses of Tick Genomes Elucidate Their Genetic Diversity and Vector Capacities.</title>
        <authorList>
            <consortium name="Tick Genome and Microbiome Consortium (TIGMIC)"/>
            <person name="Jia N."/>
            <person name="Wang J."/>
            <person name="Shi W."/>
            <person name="Du L."/>
            <person name="Sun Y."/>
            <person name="Zhan W."/>
            <person name="Jiang J.F."/>
            <person name="Wang Q."/>
            <person name="Zhang B."/>
            <person name="Ji P."/>
            <person name="Bell-Sakyi L."/>
            <person name="Cui X.M."/>
            <person name="Yuan T.T."/>
            <person name="Jiang B.G."/>
            <person name="Yang W.F."/>
            <person name="Lam T.T."/>
            <person name="Chang Q.C."/>
            <person name="Ding S.J."/>
            <person name="Wang X.J."/>
            <person name="Zhu J.G."/>
            <person name="Ruan X.D."/>
            <person name="Zhao L."/>
            <person name="Wei J.T."/>
            <person name="Ye R.Z."/>
            <person name="Que T.C."/>
            <person name="Du C.H."/>
            <person name="Zhou Y.H."/>
            <person name="Cheng J.X."/>
            <person name="Dai P.F."/>
            <person name="Guo W.B."/>
            <person name="Han X.H."/>
            <person name="Huang E.J."/>
            <person name="Li L.F."/>
            <person name="Wei W."/>
            <person name="Gao Y.C."/>
            <person name="Liu J.Z."/>
            <person name="Shao H.Z."/>
            <person name="Wang X."/>
            <person name="Wang C.C."/>
            <person name="Yang T.C."/>
            <person name="Huo Q.B."/>
            <person name="Li W."/>
            <person name="Chen H.Y."/>
            <person name="Chen S.E."/>
            <person name="Zhou L.G."/>
            <person name="Ni X.B."/>
            <person name="Tian J.H."/>
            <person name="Sheng Y."/>
            <person name="Liu T."/>
            <person name="Pan Y.S."/>
            <person name="Xia L.Y."/>
            <person name="Li J."/>
            <person name="Zhao F."/>
            <person name="Cao W.C."/>
        </authorList>
    </citation>
    <scope>NUCLEOTIDE SEQUENCE [LARGE SCALE GENOMIC DNA]</scope>
    <source>
        <strain evidence="21">HaeL-2018</strain>
    </source>
</reference>
<dbReference type="GO" id="GO:0004499">
    <property type="term" value="F:N,N-dimethylaniline monooxygenase activity"/>
    <property type="evidence" value="ECO:0007669"/>
    <property type="project" value="UniProtKB-UniRule"/>
</dbReference>
<keyword evidence="4 18" id="KW-0285">Flavoprotein</keyword>
<evidence type="ECO:0000256" key="5">
    <source>
        <dbReference type="ARBA" id="ARBA00022692"/>
    </source>
</evidence>
<evidence type="ECO:0000256" key="2">
    <source>
        <dbReference type="ARBA" id="ARBA00004389"/>
    </source>
</evidence>
<dbReference type="OrthoDB" id="66881at2759"/>
<dbReference type="PANTHER" id="PTHR23023">
    <property type="entry name" value="DIMETHYLANILINE MONOOXYGENASE"/>
    <property type="match status" value="1"/>
</dbReference>
<evidence type="ECO:0000256" key="14">
    <source>
        <dbReference type="ARBA" id="ARBA00047338"/>
    </source>
</evidence>
<evidence type="ECO:0000256" key="13">
    <source>
        <dbReference type="ARBA" id="ARBA00045957"/>
    </source>
</evidence>
<dbReference type="SUPFAM" id="SSF51905">
    <property type="entry name" value="FAD/NAD(P)-binding domain"/>
    <property type="match status" value="2"/>
</dbReference>
<name>A0A9J6GDK3_HAELO</name>
<keyword evidence="11 18" id="KW-0503">Monooxygenase</keyword>
<evidence type="ECO:0000256" key="8">
    <source>
        <dbReference type="ARBA" id="ARBA00022857"/>
    </source>
</evidence>
<keyword evidence="8 18" id="KW-0521">NADP</keyword>
<evidence type="ECO:0000256" key="6">
    <source>
        <dbReference type="ARBA" id="ARBA00022824"/>
    </source>
</evidence>
<dbReference type="GO" id="GO:0034899">
    <property type="term" value="F:trimethylamine monooxygenase activity"/>
    <property type="evidence" value="ECO:0007669"/>
    <property type="project" value="UniProtKB-EC"/>
</dbReference>